<evidence type="ECO:0000313" key="2">
    <source>
        <dbReference type="Proteomes" id="UP001497535"/>
    </source>
</evidence>
<comment type="caution">
    <text evidence="1">The sequence shown here is derived from an EMBL/GenBank/DDBJ whole genome shotgun (WGS) entry which is preliminary data.</text>
</comment>
<accession>A0ACB0YUT1</accession>
<organism evidence="1 2">
    <name type="scientific">Meloidogyne enterolobii</name>
    <name type="common">Root-knot nematode worm</name>
    <name type="synonym">Meloidogyne mayaguensis</name>
    <dbReference type="NCBI Taxonomy" id="390850"/>
    <lineage>
        <taxon>Eukaryota</taxon>
        <taxon>Metazoa</taxon>
        <taxon>Ecdysozoa</taxon>
        <taxon>Nematoda</taxon>
        <taxon>Chromadorea</taxon>
        <taxon>Rhabditida</taxon>
        <taxon>Tylenchina</taxon>
        <taxon>Tylenchomorpha</taxon>
        <taxon>Tylenchoidea</taxon>
        <taxon>Meloidogynidae</taxon>
        <taxon>Meloidogyninae</taxon>
        <taxon>Meloidogyne</taxon>
    </lineage>
</organism>
<evidence type="ECO:0000313" key="1">
    <source>
        <dbReference type="EMBL" id="CAK5063848.1"/>
    </source>
</evidence>
<protein>
    <submittedName>
        <fullName evidence="1">Uncharacterized protein</fullName>
    </submittedName>
</protein>
<keyword evidence="2" id="KW-1185">Reference proteome</keyword>
<sequence length="60" mass="6343">MSSSQNHLQTSCGSGGGSGSSSSRHSNKEGGTSFRSFFAKLRKPSEHNNSQQHQQFTVGG</sequence>
<name>A0ACB0YUT1_MELEN</name>
<reference evidence="1" key="1">
    <citation type="submission" date="2023-11" db="EMBL/GenBank/DDBJ databases">
        <authorList>
            <person name="Poullet M."/>
        </authorList>
    </citation>
    <scope>NUCLEOTIDE SEQUENCE</scope>
    <source>
        <strain evidence="1">E1834</strain>
    </source>
</reference>
<proteinExistence type="predicted"/>
<dbReference type="EMBL" id="CAVMJV010000019">
    <property type="protein sequence ID" value="CAK5063848.1"/>
    <property type="molecule type" value="Genomic_DNA"/>
</dbReference>
<dbReference type="Proteomes" id="UP001497535">
    <property type="component" value="Unassembled WGS sequence"/>
</dbReference>
<gene>
    <name evidence="1" type="ORF">MENTE1834_LOCUS16858</name>
</gene>